<dbReference type="OrthoDB" id="9804259at2"/>
<comment type="caution">
    <text evidence="12">The sequence shown here is derived from an EMBL/GenBank/DDBJ whole genome shotgun (WGS) entry which is preliminary data.</text>
</comment>
<dbReference type="SMART" id="SM00382">
    <property type="entry name" value="AAA"/>
    <property type="match status" value="1"/>
</dbReference>
<keyword evidence="8 9" id="KW-0472">Membrane</keyword>
<evidence type="ECO:0000256" key="2">
    <source>
        <dbReference type="ARBA" id="ARBA00022448"/>
    </source>
</evidence>
<dbReference type="GO" id="GO:0005524">
    <property type="term" value="F:ATP binding"/>
    <property type="evidence" value="ECO:0007669"/>
    <property type="project" value="UniProtKB-KW"/>
</dbReference>
<feature type="domain" description="ABC transporter" evidence="10">
    <location>
        <begin position="309"/>
        <end position="528"/>
    </location>
</feature>
<name>A0A5C4MNI9_9RHOB</name>
<dbReference type="Gene3D" id="1.20.1560.10">
    <property type="entry name" value="ABC transporter type 1, transmembrane domain"/>
    <property type="match status" value="1"/>
</dbReference>
<dbReference type="InterPro" id="IPR027417">
    <property type="entry name" value="P-loop_NTPase"/>
</dbReference>
<dbReference type="SUPFAM" id="SSF90123">
    <property type="entry name" value="ABC transporter transmembrane region"/>
    <property type="match status" value="1"/>
</dbReference>
<evidence type="ECO:0000256" key="7">
    <source>
        <dbReference type="ARBA" id="ARBA00022989"/>
    </source>
</evidence>
<dbReference type="GO" id="GO:0016887">
    <property type="term" value="F:ATP hydrolysis activity"/>
    <property type="evidence" value="ECO:0007669"/>
    <property type="project" value="InterPro"/>
</dbReference>
<dbReference type="Proteomes" id="UP000305887">
    <property type="component" value="Unassembled WGS sequence"/>
</dbReference>
<dbReference type="GO" id="GO:0015421">
    <property type="term" value="F:ABC-type oligopeptide transporter activity"/>
    <property type="evidence" value="ECO:0007669"/>
    <property type="project" value="TreeGrafter"/>
</dbReference>
<dbReference type="InterPro" id="IPR039421">
    <property type="entry name" value="Type_1_exporter"/>
</dbReference>
<keyword evidence="6 12" id="KW-0067">ATP-binding</keyword>
<evidence type="ECO:0000256" key="6">
    <source>
        <dbReference type="ARBA" id="ARBA00022840"/>
    </source>
</evidence>
<feature type="transmembrane region" description="Helical" evidence="9">
    <location>
        <begin position="109"/>
        <end position="127"/>
    </location>
</feature>
<organism evidence="12 13">
    <name type="scientific">Rubellimicrobium rubrum</name>
    <dbReference type="NCBI Taxonomy" id="2585369"/>
    <lineage>
        <taxon>Bacteria</taxon>
        <taxon>Pseudomonadati</taxon>
        <taxon>Pseudomonadota</taxon>
        <taxon>Alphaproteobacteria</taxon>
        <taxon>Rhodobacterales</taxon>
        <taxon>Roseobacteraceae</taxon>
        <taxon>Rubellimicrobium</taxon>
    </lineage>
</organism>
<keyword evidence="5" id="KW-0547">Nucleotide-binding</keyword>
<evidence type="ECO:0000313" key="13">
    <source>
        <dbReference type="Proteomes" id="UP000305887"/>
    </source>
</evidence>
<feature type="transmembrane region" description="Helical" evidence="9">
    <location>
        <begin position="29"/>
        <end position="51"/>
    </location>
</feature>
<evidence type="ECO:0000313" key="12">
    <source>
        <dbReference type="EMBL" id="TNC46863.1"/>
    </source>
</evidence>
<gene>
    <name evidence="12" type="ORF">FHG66_17885</name>
</gene>
<dbReference type="Pfam" id="PF00005">
    <property type="entry name" value="ABC_tran"/>
    <property type="match status" value="1"/>
</dbReference>
<dbReference type="SUPFAM" id="SSF52540">
    <property type="entry name" value="P-loop containing nucleoside triphosphate hydrolases"/>
    <property type="match status" value="1"/>
</dbReference>
<feature type="domain" description="ABC transmembrane type-1" evidence="11">
    <location>
        <begin position="1"/>
        <end position="276"/>
    </location>
</feature>
<keyword evidence="7 9" id="KW-1133">Transmembrane helix</keyword>
<evidence type="ECO:0000256" key="8">
    <source>
        <dbReference type="ARBA" id="ARBA00023136"/>
    </source>
</evidence>
<dbReference type="InterPro" id="IPR003439">
    <property type="entry name" value="ABC_transporter-like_ATP-bd"/>
</dbReference>
<dbReference type="PROSITE" id="PS50893">
    <property type="entry name" value="ABC_TRANSPORTER_2"/>
    <property type="match status" value="1"/>
</dbReference>
<sequence length="528" mass="55908">MLAESGAMLLLPALAGRMAGAILETAGVALAPVAALLVLVLTLAAVLRAALGIVSGRATARLLAEMRTQVHDHLQALPLSFHQRHTQGDLLALSTYEIERLGRLMTETLAGLPAQAVTALGAVILMARIDMALALAVPLIVPVFYLALKVVGRRLRGLAQSIQEAEAQVVATASEDLAMLPAIKAFTREDQATRRFGQQAGTARDLAIREAEIYAVFGPATSLVAGIGAVLLLALAGQRLQAGAMSPSEMVSLLLYAALLTRPVAELAHVYGRVQSARGTLARLSEILDTPPEPQPVHAPRLHRAKGAIAFEDVYFAYPGRESALRGVTLSIRPGETLALTGANGAGKTTMTSLLLRFEDPQQGTVRLDGMDLRAIALRDLRRQIGLVPQRPLLFHGTVRDNIGFGRDGATVAEIEAAARLAQAHDFILDLPEGYDTRIGENGVRLSGGQGQRIALARAILKDPPILILDEATSMYDLDGESAFVAAAASALKNRTVVVITHRPATLALADRVVRLDAGRIVADRSAA</sequence>
<feature type="transmembrane region" description="Helical" evidence="9">
    <location>
        <begin position="213"/>
        <end position="236"/>
    </location>
</feature>
<evidence type="ECO:0000256" key="4">
    <source>
        <dbReference type="ARBA" id="ARBA00022692"/>
    </source>
</evidence>
<keyword evidence="13" id="KW-1185">Reference proteome</keyword>
<dbReference type="PROSITE" id="PS50929">
    <property type="entry name" value="ABC_TM1F"/>
    <property type="match status" value="1"/>
</dbReference>
<proteinExistence type="predicted"/>
<evidence type="ECO:0000259" key="10">
    <source>
        <dbReference type="PROSITE" id="PS50893"/>
    </source>
</evidence>
<dbReference type="Gene3D" id="3.40.50.300">
    <property type="entry name" value="P-loop containing nucleotide triphosphate hydrolases"/>
    <property type="match status" value="1"/>
</dbReference>
<evidence type="ECO:0000259" key="11">
    <source>
        <dbReference type="PROSITE" id="PS50929"/>
    </source>
</evidence>
<keyword evidence="2" id="KW-0813">Transport</keyword>
<evidence type="ECO:0000256" key="9">
    <source>
        <dbReference type="SAM" id="Phobius"/>
    </source>
</evidence>
<dbReference type="Pfam" id="PF00664">
    <property type="entry name" value="ABC_membrane"/>
    <property type="match status" value="1"/>
</dbReference>
<feature type="transmembrane region" description="Helical" evidence="9">
    <location>
        <begin position="133"/>
        <end position="151"/>
    </location>
</feature>
<dbReference type="InterPro" id="IPR036640">
    <property type="entry name" value="ABC1_TM_sf"/>
</dbReference>
<evidence type="ECO:0000256" key="5">
    <source>
        <dbReference type="ARBA" id="ARBA00022741"/>
    </source>
</evidence>
<keyword evidence="4 9" id="KW-0812">Transmembrane</keyword>
<dbReference type="PANTHER" id="PTHR43394:SF1">
    <property type="entry name" value="ATP-BINDING CASSETTE SUB-FAMILY B MEMBER 10, MITOCHONDRIAL"/>
    <property type="match status" value="1"/>
</dbReference>
<keyword evidence="3" id="KW-1003">Cell membrane</keyword>
<dbReference type="GO" id="GO:0005886">
    <property type="term" value="C:plasma membrane"/>
    <property type="evidence" value="ECO:0007669"/>
    <property type="project" value="UniProtKB-SubCell"/>
</dbReference>
<dbReference type="InterPro" id="IPR011527">
    <property type="entry name" value="ABC1_TM_dom"/>
</dbReference>
<comment type="subcellular location">
    <subcellularLocation>
        <location evidence="1">Cell membrane</location>
        <topology evidence="1">Multi-pass membrane protein</topology>
    </subcellularLocation>
</comment>
<dbReference type="FunFam" id="3.40.50.300:FF:000299">
    <property type="entry name" value="ABC transporter ATP-binding protein/permease"/>
    <property type="match status" value="1"/>
</dbReference>
<protein>
    <submittedName>
        <fullName evidence="12">ABC transporter ATP-binding protein</fullName>
    </submittedName>
</protein>
<reference evidence="12 13" key="1">
    <citation type="submission" date="2019-06" db="EMBL/GenBank/DDBJ databases">
        <title>YIM 131921 draft genome.</title>
        <authorList>
            <person name="Jiang L."/>
        </authorList>
    </citation>
    <scope>NUCLEOTIDE SEQUENCE [LARGE SCALE GENOMIC DNA]</scope>
    <source>
        <strain evidence="12 13">YIM 131921</strain>
    </source>
</reference>
<dbReference type="PANTHER" id="PTHR43394">
    <property type="entry name" value="ATP-DEPENDENT PERMEASE MDL1, MITOCHONDRIAL"/>
    <property type="match status" value="1"/>
</dbReference>
<accession>A0A5C4MNI9</accession>
<evidence type="ECO:0000256" key="1">
    <source>
        <dbReference type="ARBA" id="ARBA00004651"/>
    </source>
</evidence>
<dbReference type="AlphaFoldDB" id="A0A5C4MNI9"/>
<dbReference type="InterPro" id="IPR003593">
    <property type="entry name" value="AAA+_ATPase"/>
</dbReference>
<dbReference type="EMBL" id="VDFU01000031">
    <property type="protein sequence ID" value="TNC46863.1"/>
    <property type="molecule type" value="Genomic_DNA"/>
</dbReference>
<evidence type="ECO:0000256" key="3">
    <source>
        <dbReference type="ARBA" id="ARBA00022475"/>
    </source>
</evidence>